<keyword evidence="3" id="KW-0378">Hydrolase</keyword>
<dbReference type="SUPFAM" id="SSF50156">
    <property type="entry name" value="PDZ domain-like"/>
    <property type="match status" value="1"/>
</dbReference>
<evidence type="ECO:0000256" key="1">
    <source>
        <dbReference type="ARBA" id="ARBA00010541"/>
    </source>
</evidence>
<comment type="similarity">
    <text evidence="1">Belongs to the peptidase S1C family.</text>
</comment>
<organism evidence="8 9">
    <name type="scientific">Paenibacillus phytohabitans</name>
    <dbReference type="NCBI Taxonomy" id="2654978"/>
    <lineage>
        <taxon>Bacteria</taxon>
        <taxon>Bacillati</taxon>
        <taxon>Bacillota</taxon>
        <taxon>Bacilli</taxon>
        <taxon>Bacillales</taxon>
        <taxon>Paenibacillaceae</taxon>
        <taxon>Paenibacillus</taxon>
    </lineage>
</organism>
<keyword evidence="6" id="KW-1133">Transmembrane helix</keyword>
<evidence type="ECO:0000256" key="4">
    <source>
        <dbReference type="ARBA" id="ARBA00022825"/>
    </source>
</evidence>
<feature type="compositionally biased region" description="Low complexity" evidence="5">
    <location>
        <begin position="253"/>
        <end position="269"/>
    </location>
</feature>
<dbReference type="InterPro" id="IPR036034">
    <property type="entry name" value="PDZ_sf"/>
</dbReference>
<feature type="compositionally biased region" description="Basic and acidic residues" evidence="5">
    <location>
        <begin position="13"/>
        <end position="27"/>
    </location>
</feature>
<dbReference type="Pfam" id="PF13365">
    <property type="entry name" value="Trypsin_2"/>
    <property type="match status" value="1"/>
</dbReference>
<evidence type="ECO:0000313" key="9">
    <source>
        <dbReference type="Proteomes" id="UP000596857"/>
    </source>
</evidence>
<feature type="region of interest" description="Disordered" evidence="5">
    <location>
        <begin position="249"/>
        <end position="271"/>
    </location>
</feature>
<dbReference type="CDD" id="cd06779">
    <property type="entry name" value="cpPDZ_Deg_HtrA-like"/>
    <property type="match status" value="1"/>
</dbReference>
<feature type="compositionally biased region" description="Gly residues" evidence="5">
    <location>
        <begin position="108"/>
        <end position="120"/>
    </location>
</feature>
<feature type="compositionally biased region" description="Low complexity" evidence="5">
    <location>
        <begin position="29"/>
        <end position="47"/>
    </location>
</feature>
<dbReference type="InterPro" id="IPR001940">
    <property type="entry name" value="Peptidase_S1C"/>
</dbReference>
<evidence type="ECO:0000256" key="6">
    <source>
        <dbReference type="SAM" id="Phobius"/>
    </source>
</evidence>
<dbReference type="InterPro" id="IPR051201">
    <property type="entry name" value="Chloro_Bact_Ser_Proteases"/>
</dbReference>
<keyword evidence="6" id="KW-0812">Transmembrane</keyword>
<keyword evidence="4" id="KW-0720">Serine protease</keyword>
<dbReference type="PANTHER" id="PTHR43343">
    <property type="entry name" value="PEPTIDASE S12"/>
    <property type="match status" value="1"/>
</dbReference>
<evidence type="ECO:0000256" key="2">
    <source>
        <dbReference type="ARBA" id="ARBA00022670"/>
    </source>
</evidence>
<reference evidence="8 9" key="1">
    <citation type="submission" date="2019-10" db="EMBL/GenBank/DDBJ databases">
        <title>Description of Paenibacillus terricola sp. nov.</title>
        <authorList>
            <person name="Carlier A."/>
            <person name="Qi S."/>
        </authorList>
    </citation>
    <scope>NUCLEOTIDE SEQUENCE [LARGE SCALE GENOMIC DNA]</scope>
    <source>
        <strain evidence="8 9">LMG 31459</strain>
    </source>
</reference>
<feature type="compositionally biased region" description="Basic and acidic residues" evidence="5">
    <location>
        <begin position="73"/>
        <end position="86"/>
    </location>
</feature>
<evidence type="ECO:0000256" key="3">
    <source>
        <dbReference type="ARBA" id="ARBA00022801"/>
    </source>
</evidence>
<accession>A0ABX1YKS2</accession>
<comment type="caution">
    <text evidence="8">The sequence shown here is derived from an EMBL/GenBank/DDBJ whole genome shotgun (WGS) entry which is preliminary data.</text>
</comment>
<feature type="region of interest" description="Disordered" evidence="5">
    <location>
        <begin position="1"/>
        <end position="130"/>
    </location>
</feature>
<feature type="compositionally biased region" description="Low complexity" evidence="5">
    <location>
        <begin position="1"/>
        <end position="12"/>
    </location>
</feature>
<feature type="domain" description="PDZ" evidence="7">
    <location>
        <begin position="458"/>
        <end position="540"/>
    </location>
</feature>
<dbReference type="RefSeq" id="WP_171718925.1">
    <property type="nucleotide sequence ID" value="NZ_WHOB01000062.1"/>
</dbReference>
<dbReference type="Gene3D" id="2.40.10.10">
    <property type="entry name" value="Trypsin-like serine proteases"/>
    <property type="match status" value="2"/>
</dbReference>
<dbReference type="Gene3D" id="2.30.42.10">
    <property type="match status" value="1"/>
</dbReference>
<name>A0ABX1YKS2_9BACL</name>
<keyword evidence="9" id="KW-1185">Reference proteome</keyword>
<dbReference type="SMART" id="SM00228">
    <property type="entry name" value="PDZ"/>
    <property type="match status" value="1"/>
</dbReference>
<dbReference type="SUPFAM" id="SSF50494">
    <property type="entry name" value="Trypsin-like serine proteases"/>
    <property type="match status" value="1"/>
</dbReference>
<dbReference type="InterPro" id="IPR043504">
    <property type="entry name" value="Peptidase_S1_PA_chymotrypsin"/>
</dbReference>
<sequence length="563" mass="59836">MDDNKNNYNRENNFNRDNEPGPQREWDSNDSSNFNNNGNNNSNSNSSTEAGSSYYYSYGPFKSLNNDEMNGEDPQHYNRREPERVEISPPQPVKSLPYSTSLRTTGYDGNGGNGGRGGNPPEGSNGWQYNRKPKKPVKAVLISFLAGMIVLSGSMFMADRGNWFTGDQAVTAAVTNTAAKTANGSATITPSTSTAALVTGSGDVSSVVDGVGPAVVKIETLVKSSSRSSSNPNMSDPFSQFFFGDQFGGSGSSGSNSESQPESNNSDSSQLTPYGIGTGFIYNSDGYILTNQHVVDNADVIQVTVDGNTKPYEAKLLGSSKDLDLAVLKIEGTDFPTVALGDSDSIKVGSEVVAIGNPQGFDHTVTAGVLSAKGRSIDINEEDGSGTRNYKNLLQTDASINPGNSGGPLLNMNGQVIGMNVAVSTDSQGIGFAIAVNTIKEVVEKLEANQEIPKEPVPFIGASLMTITDEVAKQMGTDLKEGSVVAEIVFKSPAYTADLRPYDIITGVNGTNYATSQDLITYIQTLKVGDQVTLNVVRDGKKLDLPVTIGNKNDFDTTQTQKQ</sequence>
<dbReference type="Proteomes" id="UP000596857">
    <property type="component" value="Unassembled WGS sequence"/>
</dbReference>
<protein>
    <submittedName>
        <fullName evidence="8">PDZ domain-containing protein</fullName>
    </submittedName>
</protein>
<gene>
    <name evidence="8" type="ORF">GC101_21635</name>
</gene>
<feature type="transmembrane region" description="Helical" evidence="6">
    <location>
        <begin position="139"/>
        <end position="158"/>
    </location>
</feature>
<dbReference type="InterPro" id="IPR001478">
    <property type="entry name" value="PDZ"/>
</dbReference>
<evidence type="ECO:0000313" key="8">
    <source>
        <dbReference type="EMBL" id="NOU81468.1"/>
    </source>
</evidence>
<dbReference type="EMBL" id="WHOB01000062">
    <property type="protein sequence ID" value="NOU81468.1"/>
    <property type="molecule type" value="Genomic_DNA"/>
</dbReference>
<dbReference type="InterPro" id="IPR009003">
    <property type="entry name" value="Peptidase_S1_PA"/>
</dbReference>
<dbReference type="PANTHER" id="PTHR43343:SF3">
    <property type="entry name" value="PROTEASE DO-LIKE 8, CHLOROPLASTIC"/>
    <property type="match status" value="1"/>
</dbReference>
<keyword evidence="6" id="KW-0472">Membrane</keyword>
<proteinExistence type="inferred from homology"/>
<keyword evidence="2" id="KW-0645">Protease</keyword>
<dbReference type="PRINTS" id="PR00834">
    <property type="entry name" value="PROTEASES2C"/>
</dbReference>
<evidence type="ECO:0000256" key="5">
    <source>
        <dbReference type="SAM" id="MobiDB-lite"/>
    </source>
</evidence>
<dbReference type="Pfam" id="PF13180">
    <property type="entry name" value="PDZ_2"/>
    <property type="match status" value="1"/>
</dbReference>
<evidence type="ECO:0000259" key="7">
    <source>
        <dbReference type="SMART" id="SM00228"/>
    </source>
</evidence>